<sequence length="79" mass="8849">MWTSVASRKHSVPQIFPFGNNANQFMLYGNVALGLKSGAESELEWAGRAEVVKSPSDGKWRMKFYQVYLDTGATTAYKK</sequence>
<organism evidence="1 2">
    <name type="scientific">Hapsidospora chrysogenum (strain ATCC 11550 / CBS 779.69 / DSM 880 / IAM 14645 / JCM 23072 / IMI 49137)</name>
    <name type="common">Acremonium chrysogenum</name>
    <dbReference type="NCBI Taxonomy" id="857340"/>
    <lineage>
        <taxon>Eukaryota</taxon>
        <taxon>Fungi</taxon>
        <taxon>Dikarya</taxon>
        <taxon>Ascomycota</taxon>
        <taxon>Pezizomycotina</taxon>
        <taxon>Sordariomycetes</taxon>
        <taxon>Hypocreomycetidae</taxon>
        <taxon>Hypocreales</taxon>
        <taxon>Bionectriaceae</taxon>
        <taxon>Hapsidospora</taxon>
    </lineage>
</organism>
<gene>
    <name evidence="1" type="ORF">ACRE_051350</name>
</gene>
<proteinExistence type="predicted"/>
<keyword evidence="2" id="KW-1185">Reference proteome</keyword>
<accession>A0A086T3Y2</accession>
<name>A0A086T3Y2_HAPC1</name>
<comment type="caution">
    <text evidence="1">The sequence shown here is derived from an EMBL/GenBank/DDBJ whole genome shotgun (WGS) entry which is preliminary data.</text>
</comment>
<dbReference type="STRING" id="857340.A0A086T3Y2"/>
<evidence type="ECO:0000313" key="2">
    <source>
        <dbReference type="Proteomes" id="UP000029964"/>
    </source>
</evidence>
<dbReference type="Proteomes" id="UP000029964">
    <property type="component" value="Unassembled WGS sequence"/>
</dbReference>
<dbReference type="HOGENOM" id="CLU_2605465_0_0_1"/>
<protein>
    <submittedName>
        <fullName evidence="1">Uncharacterized protein</fullName>
    </submittedName>
</protein>
<evidence type="ECO:0000313" key="1">
    <source>
        <dbReference type="EMBL" id="KFH44064.1"/>
    </source>
</evidence>
<dbReference type="OrthoDB" id="3468019at2759"/>
<reference evidence="2" key="1">
    <citation type="journal article" date="2014" name="Genome Announc.">
        <title>Genome sequence and annotation of Acremonium chrysogenum, producer of the beta-lactam antibiotic cephalosporin C.</title>
        <authorList>
            <person name="Terfehr D."/>
            <person name="Dahlmann T.A."/>
            <person name="Specht T."/>
            <person name="Zadra I."/>
            <person name="Kuernsteiner H."/>
            <person name="Kueck U."/>
        </authorList>
    </citation>
    <scope>NUCLEOTIDE SEQUENCE [LARGE SCALE GENOMIC DNA]</scope>
    <source>
        <strain evidence="2">ATCC 11550 / CBS 779.69 / DSM 880 / IAM 14645 / JCM 23072 / IMI 49137</strain>
    </source>
</reference>
<dbReference type="EMBL" id="JPKY01000055">
    <property type="protein sequence ID" value="KFH44064.1"/>
    <property type="molecule type" value="Genomic_DNA"/>
</dbReference>
<dbReference type="AlphaFoldDB" id="A0A086T3Y2"/>